<dbReference type="GO" id="GO:0016034">
    <property type="term" value="F:maleylacetoacetate isomerase activity"/>
    <property type="evidence" value="ECO:0007669"/>
    <property type="project" value="TreeGrafter"/>
</dbReference>
<dbReference type="InterPro" id="IPR036282">
    <property type="entry name" value="Glutathione-S-Trfase_C_sf"/>
</dbReference>
<dbReference type="Pfam" id="PF13409">
    <property type="entry name" value="GST_N_2"/>
    <property type="match status" value="1"/>
</dbReference>
<comment type="caution">
    <text evidence="4">The sequence shown here is derived from an EMBL/GenBank/DDBJ whole genome shotgun (WGS) entry which is preliminary data.</text>
</comment>
<accession>A0A231UU02</accession>
<dbReference type="SFLD" id="SFLDG00358">
    <property type="entry name" value="Main_(cytGST)"/>
    <property type="match status" value="1"/>
</dbReference>
<dbReference type="PROSITE" id="PS50405">
    <property type="entry name" value="GST_CTER"/>
    <property type="match status" value="1"/>
</dbReference>
<dbReference type="SUPFAM" id="SSF52833">
    <property type="entry name" value="Thioredoxin-like"/>
    <property type="match status" value="1"/>
</dbReference>
<proteinExistence type="inferred from homology"/>
<dbReference type="EMBL" id="NBYO01000003">
    <property type="protein sequence ID" value="OXS99414.1"/>
    <property type="molecule type" value="Genomic_DNA"/>
</dbReference>
<dbReference type="SFLD" id="SFLDS00019">
    <property type="entry name" value="Glutathione_Transferase_(cytos"/>
    <property type="match status" value="1"/>
</dbReference>
<reference evidence="5" key="1">
    <citation type="journal article" date="2017" name="Int. J. Syst. Evol. Microbiol.">
        <title>Notoacmeibacter marinus gen. nov., sp. nov., isolated from the gut of a limpet and proposal of Notoacmeibacteraceae fam. nov. in the order Rhizobiales of the class Alphaproteobacteria.</title>
        <authorList>
            <person name="Huang Z."/>
            <person name="Guo F."/>
            <person name="Lai Q."/>
        </authorList>
    </citation>
    <scope>NUCLEOTIDE SEQUENCE [LARGE SCALE GENOMIC DNA]</scope>
    <source>
        <strain evidence="5">XMTR2A4</strain>
    </source>
</reference>
<dbReference type="InterPro" id="IPR040079">
    <property type="entry name" value="Glutathione_S-Trfase"/>
</dbReference>
<dbReference type="InterPro" id="IPR034333">
    <property type="entry name" value="GST_Zeta_N"/>
</dbReference>
<dbReference type="GO" id="GO:0006559">
    <property type="term" value="P:L-phenylalanine catabolic process"/>
    <property type="evidence" value="ECO:0007669"/>
    <property type="project" value="TreeGrafter"/>
</dbReference>
<dbReference type="Gene3D" id="3.40.30.10">
    <property type="entry name" value="Glutaredoxin"/>
    <property type="match status" value="1"/>
</dbReference>
<protein>
    <submittedName>
        <fullName evidence="4">Maleylacetoacetate isomerase</fullName>
    </submittedName>
</protein>
<evidence type="ECO:0000259" key="3">
    <source>
        <dbReference type="PROSITE" id="PS50405"/>
    </source>
</evidence>
<name>A0A231UU02_9HYPH</name>
<gene>
    <name evidence="4" type="ORF">B7H23_14740</name>
</gene>
<dbReference type="CDD" id="cd03191">
    <property type="entry name" value="GST_C_Zeta"/>
    <property type="match status" value="1"/>
</dbReference>
<dbReference type="InterPro" id="IPR036249">
    <property type="entry name" value="Thioredoxin-like_sf"/>
</dbReference>
<dbReference type="InterPro" id="IPR010987">
    <property type="entry name" value="Glutathione-S-Trfase_C-like"/>
</dbReference>
<dbReference type="PANTHER" id="PTHR42673:SF4">
    <property type="entry name" value="MALEYLACETOACETATE ISOMERASE"/>
    <property type="match status" value="1"/>
</dbReference>
<dbReference type="AlphaFoldDB" id="A0A231UU02"/>
<dbReference type="PROSITE" id="PS50404">
    <property type="entry name" value="GST_NTER"/>
    <property type="match status" value="1"/>
</dbReference>
<keyword evidence="4" id="KW-0413">Isomerase</keyword>
<feature type="domain" description="GST C-terminal" evidence="3">
    <location>
        <begin position="93"/>
        <end position="220"/>
    </location>
</feature>
<evidence type="ECO:0000259" key="2">
    <source>
        <dbReference type="PROSITE" id="PS50404"/>
    </source>
</evidence>
<dbReference type="GO" id="GO:0004364">
    <property type="term" value="F:glutathione transferase activity"/>
    <property type="evidence" value="ECO:0007669"/>
    <property type="project" value="TreeGrafter"/>
</dbReference>
<keyword evidence="5" id="KW-1185">Reference proteome</keyword>
<dbReference type="Gene3D" id="1.20.1050.10">
    <property type="match status" value="1"/>
</dbReference>
<dbReference type="CDD" id="cd03042">
    <property type="entry name" value="GST_N_Zeta"/>
    <property type="match status" value="1"/>
</dbReference>
<dbReference type="NCBIfam" id="TIGR01262">
    <property type="entry name" value="maiA"/>
    <property type="match status" value="1"/>
</dbReference>
<dbReference type="InterPro" id="IPR005955">
    <property type="entry name" value="GST_Zeta"/>
</dbReference>
<dbReference type="GO" id="GO:0006749">
    <property type="term" value="P:glutathione metabolic process"/>
    <property type="evidence" value="ECO:0007669"/>
    <property type="project" value="TreeGrafter"/>
</dbReference>
<feature type="domain" description="GST N-terminal" evidence="2">
    <location>
        <begin position="6"/>
        <end position="88"/>
    </location>
</feature>
<dbReference type="InterPro" id="IPR034330">
    <property type="entry name" value="GST_Zeta_C"/>
</dbReference>
<dbReference type="RefSeq" id="WP_094078191.1">
    <property type="nucleotide sequence ID" value="NZ_NBYO01000003.1"/>
</dbReference>
<sequence>MAGRNADYVLHGYFRSSTSFRTRIALNLKDLPYDQVTYNLRSGEQRSEGYLQRNAQGAVPTLQLPDGSHLSQSLAIIEWLDETHPEPPLLPQEPLARARVRTLSYAVALDIHPLNNLRVLKRLRSQFDADDEAVADWFRHWVAVEYSALERRLAGETETGRFCHGDQVTMADLCLVAQSVNNRRFDVDERPYPTIRRIVETCLEREEFERALPANQPDAD</sequence>
<dbReference type="GO" id="GO:0005737">
    <property type="term" value="C:cytoplasm"/>
    <property type="evidence" value="ECO:0007669"/>
    <property type="project" value="InterPro"/>
</dbReference>
<dbReference type="PANTHER" id="PTHR42673">
    <property type="entry name" value="MALEYLACETOACETATE ISOMERASE"/>
    <property type="match status" value="1"/>
</dbReference>
<organism evidence="4 5">
    <name type="scientific">Notoacmeibacter marinus</name>
    <dbReference type="NCBI Taxonomy" id="1876515"/>
    <lineage>
        <taxon>Bacteria</taxon>
        <taxon>Pseudomonadati</taxon>
        <taxon>Pseudomonadota</taxon>
        <taxon>Alphaproteobacteria</taxon>
        <taxon>Hyphomicrobiales</taxon>
        <taxon>Notoacmeibacteraceae</taxon>
        <taxon>Notoacmeibacter</taxon>
    </lineage>
</organism>
<dbReference type="SUPFAM" id="SSF47616">
    <property type="entry name" value="GST C-terminal domain-like"/>
    <property type="match status" value="1"/>
</dbReference>
<evidence type="ECO:0000313" key="4">
    <source>
        <dbReference type="EMBL" id="OXS99414.1"/>
    </source>
</evidence>
<dbReference type="Proteomes" id="UP000215405">
    <property type="component" value="Unassembled WGS sequence"/>
</dbReference>
<dbReference type="InterPro" id="IPR004045">
    <property type="entry name" value="Glutathione_S-Trfase_N"/>
</dbReference>
<comment type="similarity">
    <text evidence="1">Belongs to the GST superfamily. Zeta family.</text>
</comment>
<evidence type="ECO:0000313" key="5">
    <source>
        <dbReference type="Proteomes" id="UP000215405"/>
    </source>
</evidence>
<evidence type="ECO:0000256" key="1">
    <source>
        <dbReference type="ARBA" id="ARBA00010007"/>
    </source>
</evidence>